<proteinExistence type="predicted"/>
<dbReference type="Pfam" id="PF05485">
    <property type="entry name" value="THAP"/>
    <property type="match status" value="1"/>
</dbReference>
<keyword evidence="4" id="KW-0238">DNA-binding</keyword>
<dbReference type="AlphaFoldDB" id="A0A9Q0NHI4"/>
<feature type="domain" description="THAP-type" evidence="5">
    <location>
        <begin position="6"/>
        <end position="69"/>
    </location>
</feature>
<evidence type="ECO:0000313" key="6">
    <source>
        <dbReference type="EMBL" id="KAJ6649726.1"/>
    </source>
</evidence>
<dbReference type="InterPro" id="IPR006612">
    <property type="entry name" value="THAP_Znf"/>
</dbReference>
<evidence type="ECO:0000259" key="5">
    <source>
        <dbReference type="Pfam" id="PF05485"/>
    </source>
</evidence>
<comment type="caution">
    <text evidence="6">The sequence shown here is derived from an EMBL/GenBank/DDBJ whole genome shotgun (WGS) entry which is preliminary data.</text>
</comment>
<keyword evidence="1" id="KW-0479">Metal-binding</keyword>
<reference evidence="6" key="1">
    <citation type="submission" date="2022-07" db="EMBL/GenBank/DDBJ databases">
        <authorList>
            <person name="Trinca V."/>
            <person name="Uliana J.V.C."/>
            <person name="Torres T.T."/>
            <person name="Ward R.J."/>
            <person name="Monesi N."/>
        </authorList>
    </citation>
    <scope>NUCLEOTIDE SEQUENCE</scope>
    <source>
        <strain evidence="6">HSMRA1968</strain>
        <tissue evidence="6">Whole embryos</tissue>
    </source>
</reference>
<dbReference type="SUPFAM" id="SSF57716">
    <property type="entry name" value="Glucocorticoid receptor-like (DNA-binding domain)"/>
    <property type="match status" value="1"/>
</dbReference>
<dbReference type="GO" id="GO:0003677">
    <property type="term" value="F:DNA binding"/>
    <property type="evidence" value="ECO:0007669"/>
    <property type="project" value="UniProtKB-KW"/>
</dbReference>
<sequence>MSQRKNKNREKYFFWSPSDFTRKQLWMFAVGRQVADNAVCQDHFDMREDVRDYRAHDARPVLHDNAVPHNNLRNDEGNISQSSYNKFMLLKKMF</sequence>
<dbReference type="GO" id="GO:0008270">
    <property type="term" value="F:zinc ion binding"/>
    <property type="evidence" value="ECO:0007669"/>
    <property type="project" value="UniProtKB-KW"/>
</dbReference>
<keyword evidence="3" id="KW-0862">Zinc</keyword>
<organism evidence="6 7">
    <name type="scientific">Pseudolycoriella hygida</name>
    <dbReference type="NCBI Taxonomy" id="35572"/>
    <lineage>
        <taxon>Eukaryota</taxon>
        <taxon>Metazoa</taxon>
        <taxon>Ecdysozoa</taxon>
        <taxon>Arthropoda</taxon>
        <taxon>Hexapoda</taxon>
        <taxon>Insecta</taxon>
        <taxon>Pterygota</taxon>
        <taxon>Neoptera</taxon>
        <taxon>Endopterygota</taxon>
        <taxon>Diptera</taxon>
        <taxon>Nematocera</taxon>
        <taxon>Sciaroidea</taxon>
        <taxon>Sciaridae</taxon>
        <taxon>Pseudolycoriella</taxon>
    </lineage>
</organism>
<dbReference type="EMBL" id="WJQU01000001">
    <property type="protein sequence ID" value="KAJ6649726.1"/>
    <property type="molecule type" value="Genomic_DNA"/>
</dbReference>
<dbReference type="Proteomes" id="UP001151699">
    <property type="component" value="Chromosome A"/>
</dbReference>
<keyword evidence="7" id="KW-1185">Reference proteome</keyword>
<evidence type="ECO:0000256" key="1">
    <source>
        <dbReference type="ARBA" id="ARBA00022723"/>
    </source>
</evidence>
<dbReference type="OrthoDB" id="8196774at2759"/>
<evidence type="ECO:0000256" key="2">
    <source>
        <dbReference type="ARBA" id="ARBA00022771"/>
    </source>
</evidence>
<protein>
    <recommendedName>
        <fullName evidence="5">THAP-type domain-containing protein</fullName>
    </recommendedName>
</protein>
<name>A0A9Q0NHI4_9DIPT</name>
<evidence type="ECO:0000256" key="3">
    <source>
        <dbReference type="ARBA" id="ARBA00022833"/>
    </source>
</evidence>
<keyword evidence="2" id="KW-0863">Zinc-finger</keyword>
<accession>A0A9Q0NHI4</accession>
<evidence type="ECO:0000313" key="7">
    <source>
        <dbReference type="Proteomes" id="UP001151699"/>
    </source>
</evidence>
<gene>
    <name evidence="6" type="ORF">Bhyg_04965</name>
</gene>
<evidence type="ECO:0000256" key="4">
    <source>
        <dbReference type="ARBA" id="ARBA00023125"/>
    </source>
</evidence>